<evidence type="ECO:0000259" key="10">
    <source>
        <dbReference type="PROSITE" id="PS50071"/>
    </source>
</evidence>
<dbReference type="RefSeq" id="XP_049306696.1">
    <property type="nucleotide sequence ID" value="XM_049450739.1"/>
</dbReference>
<name>A0ABM3JBU5_BACDO</name>
<feature type="compositionally biased region" description="Low complexity" evidence="9">
    <location>
        <begin position="708"/>
        <end position="725"/>
    </location>
</feature>
<dbReference type="SMART" id="SM00389">
    <property type="entry name" value="HOX"/>
    <property type="match status" value="2"/>
</dbReference>
<reference evidence="13" key="1">
    <citation type="submission" date="2025-08" db="UniProtKB">
        <authorList>
            <consortium name="RefSeq"/>
        </authorList>
    </citation>
    <scope>IDENTIFICATION</scope>
    <source>
        <tissue evidence="13">Adult</tissue>
    </source>
</reference>
<dbReference type="InterPro" id="IPR032392">
    <property type="entry name" value="ULD"/>
</dbReference>
<dbReference type="PANTHER" id="PTHR15116:SF16">
    <property type="entry name" value="DEFECTIVE PROVENTRICULUS, ISOFORM A"/>
    <property type="match status" value="1"/>
</dbReference>
<evidence type="ECO:0000256" key="3">
    <source>
        <dbReference type="ARBA" id="ARBA00022843"/>
    </source>
</evidence>
<evidence type="ECO:0000256" key="1">
    <source>
        <dbReference type="ARBA" id="ARBA00004123"/>
    </source>
</evidence>
<evidence type="ECO:0000256" key="2">
    <source>
        <dbReference type="ARBA" id="ARBA00022737"/>
    </source>
</evidence>
<feature type="DNA-binding region" description="Homeobox" evidence="7">
    <location>
        <begin position="617"/>
        <end position="686"/>
    </location>
</feature>
<feature type="compositionally biased region" description="Low complexity" evidence="9">
    <location>
        <begin position="123"/>
        <end position="147"/>
    </location>
</feature>
<feature type="compositionally biased region" description="Polar residues" evidence="9">
    <location>
        <begin position="764"/>
        <end position="775"/>
    </location>
</feature>
<keyword evidence="4 7" id="KW-0238">DNA-binding</keyword>
<dbReference type="InterPro" id="IPR039673">
    <property type="entry name" value="SATB1/SATB2"/>
</dbReference>
<accession>A0ABM3JBU5</accession>
<evidence type="ECO:0000256" key="5">
    <source>
        <dbReference type="ARBA" id="ARBA00023155"/>
    </source>
</evidence>
<dbReference type="Gene3D" id="3.10.20.710">
    <property type="entry name" value="SATB, ubiquitin-like oligomerisation domain"/>
    <property type="match status" value="1"/>
</dbReference>
<feature type="compositionally biased region" description="Polar residues" evidence="9">
    <location>
        <begin position="215"/>
        <end position="224"/>
    </location>
</feature>
<dbReference type="SUPFAM" id="SSF46689">
    <property type="entry name" value="Homeodomain-like"/>
    <property type="match status" value="2"/>
</dbReference>
<feature type="domain" description="Homeobox" evidence="10">
    <location>
        <begin position="1029"/>
        <end position="1099"/>
    </location>
</feature>
<dbReference type="Pfam" id="PF16534">
    <property type="entry name" value="ULD"/>
    <property type="match status" value="1"/>
</dbReference>
<organism evidence="12 13">
    <name type="scientific">Bactrocera dorsalis</name>
    <name type="common">Oriental fruit fly</name>
    <name type="synonym">Dacus dorsalis</name>
    <dbReference type="NCBI Taxonomy" id="27457"/>
    <lineage>
        <taxon>Eukaryota</taxon>
        <taxon>Metazoa</taxon>
        <taxon>Ecdysozoa</taxon>
        <taxon>Arthropoda</taxon>
        <taxon>Hexapoda</taxon>
        <taxon>Insecta</taxon>
        <taxon>Pterygota</taxon>
        <taxon>Neoptera</taxon>
        <taxon>Endopterygota</taxon>
        <taxon>Diptera</taxon>
        <taxon>Brachycera</taxon>
        <taxon>Muscomorpha</taxon>
        <taxon>Tephritoidea</taxon>
        <taxon>Tephritidae</taxon>
        <taxon>Bactrocera</taxon>
        <taxon>Bactrocera</taxon>
    </lineage>
</organism>
<feature type="region of interest" description="Disordered" evidence="9">
    <location>
        <begin position="71"/>
        <end position="94"/>
    </location>
</feature>
<dbReference type="PROSITE" id="PS51982">
    <property type="entry name" value="CMP"/>
    <property type="match status" value="1"/>
</dbReference>
<dbReference type="Pfam" id="PF00046">
    <property type="entry name" value="Homeodomain"/>
    <property type="match status" value="2"/>
</dbReference>
<evidence type="ECO:0000256" key="6">
    <source>
        <dbReference type="ARBA" id="ARBA00023242"/>
    </source>
</evidence>
<evidence type="ECO:0000313" key="13">
    <source>
        <dbReference type="RefSeq" id="XP_049306696.1"/>
    </source>
</evidence>
<keyword evidence="6 7" id="KW-0539">Nucleus</keyword>
<feature type="domain" description="CMP" evidence="11">
    <location>
        <begin position="315"/>
        <end position="427"/>
    </location>
</feature>
<proteinExistence type="predicted"/>
<feature type="compositionally biased region" description="Polar residues" evidence="9">
    <location>
        <begin position="194"/>
        <end position="204"/>
    </location>
</feature>
<dbReference type="InterPro" id="IPR009057">
    <property type="entry name" value="Homeodomain-like_sf"/>
</dbReference>
<dbReference type="GeneID" id="105230035"/>
<evidence type="ECO:0000259" key="11">
    <source>
        <dbReference type="PROSITE" id="PS51982"/>
    </source>
</evidence>
<keyword evidence="5 7" id="KW-0371">Homeobox</keyword>
<feature type="DNA-binding region" description="Homeobox" evidence="7">
    <location>
        <begin position="1031"/>
        <end position="1100"/>
    </location>
</feature>
<evidence type="ECO:0000313" key="12">
    <source>
        <dbReference type="Proteomes" id="UP001652620"/>
    </source>
</evidence>
<comment type="subcellular location">
    <subcellularLocation>
        <location evidence="1 7 8">Nucleus</location>
    </subcellularLocation>
</comment>
<dbReference type="Proteomes" id="UP001652620">
    <property type="component" value="Chromosome 3"/>
</dbReference>
<evidence type="ECO:0000256" key="9">
    <source>
        <dbReference type="SAM" id="MobiDB-lite"/>
    </source>
</evidence>
<dbReference type="InterPro" id="IPR038224">
    <property type="entry name" value="SATB_ULD_sf"/>
</dbReference>
<feature type="compositionally biased region" description="Low complexity" evidence="9">
    <location>
        <begin position="78"/>
        <end position="91"/>
    </location>
</feature>
<feature type="region of interest" description="Disordered" evidence="9">
    <location>
        <begin position="825"/>
        <end position="949"/>
    </location>
</feature>
<feature type="region of interest" description="Disordered" evidence="9">
    <location>
        <begin position="704"/>
        <end position="725"/>
    </location>
</feature>
<feature type="compositionally biased region" description="Polar residues" evidence="9">
    <location>
        <begin position="898"/>
        <end position="916"/>
    </location>
</feature>
<sequence length="1123" mass="121662">MDFQSAMETFAEAWVAANAGPQSQALALTRAANAAAAAAAASANAAAAAAAQGIKPAGTASLAELALKKEHSLSPPHSIGSGSSATPGAASVANIDEGGGSGVAAANYRRRPSLQGVQDKLAQLQMQHQQQQQQQQHLQQQQQQHQQQLHEQHQQQLREQLAAHDEARSPRFGNLAASLAVGAANTAIVRSRSTDANTSPNATAHMSADNERHISSTPSSQNASLAVTPKLLERDERGGSGNGGVVSANSGLVGSISCLPPAALNAVASSMASGVAGSLHSGVAGVPTQAEQLLSSTPSALESRAREFDPAKVNSKSLPLHCVVESVHSLQASLAIDSRSPWKRRTNIETDSYVIMAAATPWSELVQTALQRLGYSQEAVNTARGSIMIKNWKPIPLEMISDNPVVPVSDIIGELTSVITLRIVILRSKPSTFGEIKDKLLKLLVLQSHTVLRSTGCPLDEMTLSQICRTSYQNPYSFPAGEISDELRRKFDQWWSQQLTPQSSITPKMLPFLTAPSSVPNEMDFPVGSAAVAAAAAAAAAAQAGLHAASGGGNMPGSNIPGLNASRDSLLMNDATHHGPQGAAGAHHPNMLVHPAMHPSMHHHHHHPHSQYPNQKTRMRTSFDPEMELPKLQKWFQENPHPSRQQIQTYVVQLNALESRRGRKPLDVNNVVYWFKNARAAQKRAEMRGGLAALGHPGLNGFMLNQHGQLGQSSSSSGGSQQMSSSNINLAMSHDYLKSPLSLKSEDVDTMSQHSDDMDEDNSRPGSPQLPLSLTTHERNRNSPLEGAEGNMDLDESRRDNCVAEGAFKDETMLNGSLNQSLRSCSRSYTEEEAQAQAKPNDAQTDDQHGDNSNEDTANEQQNEAEHNNSNNNNNANNLNNNNISSSNNNNSTINNNEQSCDAVNTQPQAHSSPKISSPKEEDDDLDLEDDDDDNENDVSQLDEYRSLSPDLANAMAQRKDLPFPMVPNSMFSQSFMYMSHYIPGFGQAAANHPHAHHAAAAAAAAGMPPNALMNPSGLNLSSMSNEERRKRNRTFIDPVTEVPKLEQWFALNTHPSHNLILKYTEDLNTMPYRQKFPRLESKNVQFWFKNRRAKCKRLKMSLYDSSQLQGLNSFVSKYEERD</sequence>
<evidence type="ECO:0000256" key="7">
    <source>
        <dbReference type="PROSITE-ProRule" id="PRU00108"/>
    </source>
</evidence>
<feature type="compositionally biased region" description="Acidic residues" evidence="9">
    <location>
        <begin position="921"/>
        <end position="937"/>
    </location>
</feature>
<protein>
    <submittedName>
        <fullName evidence="13">Uncharacterized protein LOC105230035 isoform X1</fullName>
    </submittedName>
</protein>
<gene>
    <name evidence="13" type="primary">LOC105230035</name>
</gene>
<evidence type="ECO:0000256" key="4">
    <source>
        <dbReference type="ARBA" id="ARBA00023125"/>
    </source>
</evidence>
<keyword evidence="2" id="KW-0677">Repeat</keyword>
<feature type="region of interest" description="Disordered" evidence="9">
    <location>
        <begin position="115"/>
        <end position="165"/>
    </location>
</feature>
<keyword evidence="12" id="KW-1185">Reference proteome</keyword>
<dbReference type="CDD" id="cd11585">
    <property type="entry name" value="SATB1_N"/>
    <property type="match status" value="1"/>
</dbReference>
<dbReference type="InterPro" id="IPR001356">
    <property type="entry name" value="HD"/>
</dbReference>
<feature type="region of interest" description="Disordered" evidence="9">
    <location>
        <begin position="745"/>
        <end position="797"/>
    </location>
</feature>
<feature type="compositionally biased region" description="Basic residues" evidence="9">
    <location>
        <begin position="600"/>
        <end position="609"/>
    </location>
</feature>
<dbReference type="PROSITE" id="PS50071">
    <property type="entry name" value="HOMEOBOX_2"/>
    <property type="match status" value="2"/>
</dbReference>
<feature type="region of interest" description="Disordered" evidence="9">
    <location>
        <begin position="597"/>
        <end position="616"/>
    </location>
</feature>
<dbReference type="Gene3D" id="1.10.10.60">
    <property type="entry name" value="Homeodomain-like"/>
    <property type="match status" value="2"/>
</dbReference>
<dbReference type="PANTHER" id="PTHR15116">
    <property type="entry name" value="DNA-BINDING PROTEIN SATB FAMILY MEMBER"/>
    <property type="match status" value="1"/>
</dbReference>
<feature type="compositionally biased region" description="Low complexity" evidence="9">
    <location>
        <begin position="868"/>
        <end position="897"/>
    </location>
</feature>
<feature type="region of interest" description="Disordered" evidence="9">
    <location>
        <begin position="191"/>
        <end position="224"/>
    </location>
</feature>
<keyword evidence="3" id="KW-0832">Ubl conjugation</keyword>
<evidence type="ECO:0000256" key="8">
    <source>
        <dbReference type="RuleBase" id="RU000682"/>
    </source>
</evidence>
<feature type="domain" description="Homeobox" evidence="10">
    <location>
        <begin position="615"/>
        <end position="685"/>
    </location>
</feature>
<dbReference type="CDD" id="cd00086">
    <property type="entry name" value="homeodomain"/>
    <property type="match status" value="2"/>
</dbReference>